<evidence type="ECO:0000313" key="1">
    <source>
        <dbReference type="EMBL" id="GFN91615.1"/>
    </source>
</evidence>
<dbReference type="Proteomes" id="UP000735302">
    <property type="component" value="Unassembled WGS sequence"/>
</dbReference>
<comment type="caution">
    <text evidence="1">The sequence shown here is derived from an EMBL/GenBank/DDBJ whole genome shotgun (WGS) entry which is preliminary data.</text>
</comment>
<keyword evidence="2" id="KW-1185">Reference proteome</keyword>
<sequence>MVTLSHLVHRVDLEARGRVYSSTWNDLNSRSCDTGGNKHLLCAGAAGSTERSVHSRRSVDSWFGDRVRFGATWCDIFGRFIAHLVRLLTRAMSILFVCVQEYLAFDCIPHRS</sequence>
<name>A0AAV3ZAD1_9GAST</name>
<protein>
    <submittedName>
        <fullName evidence="1">Uncharacterized protein</fullName>
    </submittedName>
</protein>
<reference evidence="1 2" key="1">
    <citation type="journal article" date="2021" name="Elife">
        <title>Chloroplast acquisition without the gene transfer in kleptoplastic sea slugs, Plakobranchus ocellatus.</title>
        <authorList>
            <person name="Maeda T."/>
            <person name="Takahashi S."/>
            <person name="Yoshida T."/>
            <person name="Shimamura S."/>
            <person name="Takaki Y."/>
            <person name="Nagai Y."/>
            <person name="Toyoda A."/>
            <person name="Suzuki Y."/>
            <person name="Arimoto A."/>
            <person name="Ishii H."/>
            <person name="Satoh N."/>
            <person name="Nishiyama T."/>
            <person name="Hasebe M."/>
            <person name="Maruyama T."/>
            <person name="Minagawa J."/>
            <person name="Obokata J."/>
            <person name="Shigenobu S."/>
        </authorList>
    </citation>
    <scope>NUCLEOTIDE SEQUENCE [LARGE SCALE GENOMIC DNA]</scope>
</reference>
<dbReference type="EMBL" id="BLXT01002155">
    <property type="protein sequence ID" value="GFN91615.1"/>
    <property type="molecule type" value="Genomic_DNA"/>
</dbReference>
<organism evidence="1 2">
    <name type="scientific">Plakobranchus ocellatus</name>
    <dbReference type="NCBI Taxonomy" id="259542"/>
    <lineage>
        <taxon>Eukaryota</taxon>
        <taxon>Metazoa</taxon>
        <taxon>Spiralia</taxon>
        <taxon>Lophotrochozoa</taxon>
        <taxon>Mollusca</taxon>
        <taxon>Gastropoda</taxon>
        <taxon>Heterobranchia</taxon>
        <taxon>Euthyneura</taxon>
        <taxon>Panpulmonata</taxon>
        <taxon>Sacoglossa</taxon>
        <taxon>Placobranchoidea</taxon>
        <taxon>Plakobranchidae</taxon>
        <taxon>Plakobranchus</taxon>
    </lineage>
</organism>
<gene>
    <name evidence="1" type="ORF">PoB_001812100</name>
</gene>
<dbReference type="AlphaFoldDB" id="A0AAV3ZAD1"/>
<evidence type="ECO:0000313" key="2">
    <source>
        <dbReference type="Proteomes" id="UP000735302"/>
    </source>
</evidence>
<proteinExistence type="predicted"/>
<accession>A0AAV3ZAD1</accession>